<name>A0ABW1BAL8_9ACTN</name>
<dbReference type="Proteomes" id="UP001596112">
    <property type="component" value="Unassembled WGS sequence"/>
</dbReference>
<sequence>MSDELTRRLRELAEGAEAPPRLPGAGVRAAAGRRRHRRRTAAFLAGGCAAATLAAVLTAHVTGEGTGHGTEQRSSPLASPGPGRSADPSPGRSPGRDVPYVTVDLSRRVLTAEGRELPLSADTTRLPPSAGLMTVTGKESVRLLSSRTAAPESVSAVRLRWVLELAPLDRTGSSPGEEPGTRAYIASALADEEPTPGERGTTMDWISLRPTDAAWLYQELPEGAVVEIVAPTEPATARVTPTTAP</sequence>
<feature type="region of interest" description="Disordered" evidence="1">
    <location>
        <begin position="1"/>
        <end position="37"/>
    </location>
</feature>
<organism evidence="3 4">
    <name type="scientific">Streptomyces heilongjiangensis</name>
    <dbReference type="NCBI Taxonomy" id="945052"/>
    <lineage>
        <taxon>Bacteria</taxon>
        <taxon>Bacillati</taxon>
        <taxon>Actinomycetota</taxon>
        <taxon>Actinomycetes</taxon>
        <taxon>Kitasatosporales</taxon>
        <taxon>Streptomycetaceae</taxon>
        <taxon>Streptomyces</taxon>
    </lineage>
</organism>
<comment type="caution">
    <text evidence="3">The sequence shown here is derived from an EMBL/GenBank/DDBJ whole genome shotgun (WGS) entry which is preliminary data.</text>
</comment>
<keyword evidence="2" id="KW-0472">Membrane</keyword>
<keyword evidence="2" id="KW-1133">Transmembrane helix</keyword>
<gene>
    <name evidence="3" type="ORF">ACFQGO_21815</name>
</gene>
<reference evidence="4" key="1">
    <citation type="journal article" date="2019" name="Int. J. Syst. Evol. Microbiol.">
        <title>The Global Catalogue of Microorganisms (GCM) 10K type strain sequencing project: providing services to taxonomists for standard genome sequencing and annotation.</title>
        <authorList>
            <consortium name="The Broad Institute Genomics Platform"/>
            <consortium name="The Broad Institute Genome Sequencing Center for Infectious Disease"/>
            <person name="Wu L."/>
            <person name="Ma J."/>
        </authorList>
    </citation>
    <scope>NUCLEOTIDE SEQUENCE [LARGE SCALE GENOMIC DNA]</scope>
    <source>
        <strain evidence="4">JCM 9918</strain>
    </source>
</reference>
<keyword evidence="4" id="KW-1185">Reference proteome</keyword>
<accession>A0ABW1BAL8</accession>
<protein>
    <submittedName>
        <fullName evidence="3">Murein L,D-transpeptidase</fullName>
    </submittedName>
</protein>
<evidence type="ECO:0000256" key="2">
    <source>
        <dbReference type="SAM" id="Phobius"/>
    </source>
</evidence>
<dbReference type="EMBL" id="JBHSNZ010000014">
    <property type="protein sequence ID" value="MFC5810106.1"/>
    <property type="molecule type" value="Genomic_DNA"/>
</dbReference>
<dbReference type="InterPro" id="IPR038063">
    <property type="entry name" value="Transpep_catalytic_dom"/>
</dbReference>
<keyword evidence="2" id="KW-0812">Transmembrane</keyword>
<proteinExistence type="predicted"/>
<dbReference type="RefSeq" id="WP_272168350.1">
    <property type="nucleotide sequence ID" value="NZ_JAQOSL010000003.1"/>
</dbReference>
<feature type="region of interest" description="Disordered" evidence="1">
    <location>
        <begin position="63"/>
        <end position="100"/>
    </location>
</feature>
<feature type="compositionally biased region" description="Basic and acidic residues" evidence="1">
    <location>
        <begin position="1"/>
        <end position="13"/>
    </location>
</feature>
<evidence type="ECO:0000256" key="1">
    <source>
        <dbReference type="SAM" id="MobiDB-lite"/>
    </source>
</evidence>
<evidence type="ECO:0000313" key="4">
    <source>
        <dbReference type="Proteomes" id="UP001596112"/>
    </source>
</evidence>
<dbReference type="Gene3D" id="2.40.440.10">
    <property type="entry name" value="L,D-transpeptidase catalytic domain-like"/>
    <property type="match status" value="1"/>
</dbReference>
<feature type="transmembrane region" description="Helical" evidence="2">
    <location>
        <begin position="41"/>
        <end position="61"/>
    </location>
</feature>
<evidence type="ECO:0000313" key="3">
    <source>
        <dbReference type="EMBL" id="MFC5810106.1"/>
    </source>
</evidence>